<dbReference type="Gene3D" id="1.10.10.10">
    <property type="entry name" value="Winged helix-like DNA-binding domain superfamily/Winged helix DNA-binding domain"/>
    <property type="match status" value="1"/>
</dbReference>
<dbReference type="InterPro" id="IPR036388">
    <property type="entry name" value="WH-like_DNA-bd_sf"/>
</dbReference>
<dbReference type="PANTHER" id="PTHR33164">
    <property type="entry name" value="TRANSCRIPTIONAL REGULATOR, MARR FAMILY"/>
    <property type="match status" value="1"/>
</dbReference>
<evidence type="ECO:0000256" key="1">
    <source>
        <dbReference type="SAM" id="MobiDB-lite"/>
    </source>
</evidence>
<dbReference type="PROSITE" id="PS50995">
    <property type="entry name" value="HTH_MARR_2"/>
    <property type="match status" value="1"/>
</dbReference>
<dbReference type="GO" id="GO:0006950">
    <property type="term" value="P:response to stress"/>
    <property type="evidence" value="ECO:0007669"/>
    <property type="project" value="TreeGrafter"/>
</dbReference>
<sequence length="159" mass="17135">MSSDDLTRTYRSYLAAVVRFHLVAAEAGGMGPTDYQASSMLELDGPLSPGELAEHLRLSRSATTRVIDRLVAAGIAERTVDSDDRRRGVVAHTGYVPEDVVRLFSAVREPIGEAIGSLSPEQREGLVKYFVSATDAYRDALGVPGESDGTETESHPDAR</sequence>
<feature type="region of interest" description="Disordered" evidence="1">
    <location>
        <begin position="140"/>
        <end position="159"/>
    </location>
</feature>
<evidence type="ECO:0000313" key="4">
    <source>
        <dbReference type="Proteomes" id="UP000824005"/>
    </source>
</evidence>
<protein>
    <submittedName>
        <fullName evidence="3">MarR family transcriptional regulator</fullName>
    </submittedName>
</protein>
<comment type="caution">
    <text evidence="3">The sequence shown here is derived from an EMBL/GenBank/DDBJ whole genome shotgun (WGS) entry which is preliminary data.</text>
</comment>
<dbReference type="InterPro" id="IPR036390">
    <property type="entry name" value="WH_DNA-bd_sf"/>
</dbReference>
<dbReference type="CDD" id="cd00090">
    <property type="entry name" value="HTH_ARSR"/>
    <property type="match status" value="1"/>
</dbReference>
<reference evidence="3" key="1">
    <citation type="journal article" date="2021" name="PeerJ">
        <title>Extensive microbial diversity within the chicken gut microbiome revealed by metagenomics and culture.</title>
        <authorList>
            <person name="Gilroy R."/>
            <person name="Ravi A."/>
            <person name="Getino M."/>
            <person name="Pursley I."/>
            <person name="Horton D.L."/>
            <person name="Alikhan N.F."/>
            <person name="Baker D."/>
            <person name="Gharbi K."/>
            <person name="Hall N."/>
            <person name="Watson M."/>
            <person name="Adriaenssens E.M."/>
            <person name="Foster-Nyarko E."/>
            <person name="Jarju S."/>
            <person name="Secka A."/>
            <person name="Antonio M."/>
            <person name="Oren A."/>
            <person name="Chaudhuri R.R."/>
            <person name="La Ragione R."/>
            <person name="Hildebrand F."/>
            <person name="Pallen M.J."/>
        </authorList>
    </citation>
    <scope>NUCLEOTIDE SEQUENCE</scope>
    <source>
        <strain evidence="3">ChiGjej1B1-98</strain>
    </source>
</reference>
<dbReference type="PRINTS" id="PR00598">
    <property type="entry name" value="HTHMARR"/>
</dbReference>
<reference evidence="3" key="2">
    <citation type="submission" date="2021-04" db="EMBL/GenBank/DDBJ databases">
        <authorList>
            <person name="Gilroy R."/>
        </authorList>
    </citation>
    <scope>NUCLEOTIDE SEQUENCE</scope>
    <source>
        <strain evidence="3">ChiGjej1B1-98</strain>
    </source>
</reference>
<evidence type="ECO:0000259" key="2">
    <source>
        <dbReference type="PROSITE" id="PS50995"/>
    </source>
</evidence>
<dbReference type="InterPro" id="IPR000835">
    <property type="entry name" value="HTH_MarR-typ"/>
</dbReference>
<proteinExistence type="predicted"/>
<dbReference type="InterPro" id="IPR039422">
    <property type="entry name" value="MarR/SlyA-like"/>
</dbReference>
<dbReference type="EMBL" id="DXDC01000407">
    <property type="protein sequence ID" value="HIY67274.1"/>
    <property type="molecule type" value="Genomic_DNA"/>
</dbReference>
<accession>A0A9D1YWQ7</accession>
<dbReference type="Proteomes" id="UP000824005">
    <property type="component" value="Unassembled WGS sequence"/>
</dbReference>
<gene>
    <name evidence="3" type="ORF">H9830_13475</name>
</gene>
<evidence type="ECO:0000313" key="3">
    <source>
        <dbReference type="EMBL" id="HIY67274.1"/>
    </source>
</evidence>
<dbReference type="PANTHER" id="PTHR33164:SF43">
    <property type="entry name" value="HTH-TYPE TRANSCRIPTIONAL REPRESSOR YETL"/>
    <property type="match status" value="1"/>
</dbReference>
<dbReference type="AlphaFoldDB" id="A0A9D1YWQ7"/>
<dbReference type="SMART" id="SM00347">
    <property type="entry name" value="HTH_MARR"/>
    <property type="match status" value="1"/>
</dbReference>
<dbReference type="InterPro" id="IPR011991">
    <property type="entry name" value="ArsR-like_HTH"/>
</dbReference>
<feature type="domain" description="HTH marR-type" evidence="2">
    <location>
        <begin position="3"/>
        <end position="135"/>
    </location>
</feature>
<organism evidence="3 4">
    <name type="scientific">Candidatus Agrococcus pullicola</name>
    <dbReference type="NCBI Taxonomy" id="2838429"/>
    <lineage>
        <taxon>Bacteria</taxon>
        <taxon>Bacillati</taxon>
        <taxon>Actinomycetota</taxon>
        <taxon>Actinomycetes</taxon>
        <taxon>Micrococcales</taxon>
        <taxon>Microbacteriaceae</taxon>
        <taxon>Agrococcus</taxon>
    </lineage>
</organism>
<dbReference type="Pfam" id="PF12802">
    <property type="entry name" value="MarR_2"/>
    <property type="match status" value="1"/>
</dbReference>
<dbReference type="GO" id="GO:0003700">
    <property type="term" value="F:DNA-binding transcription factor activity"/>
    <property type="evidence" value="ECO:0007669"/>
    <property type="project" value="InterPro"/>
</dbReference>
<name>A0A9D1YWQ7_9MICO</name>
<dbReference type="SUPFAM" id="SSF46785">
    <property type="entry name" value="Winged helix' DNA-binding domain"/>
    <property type="match status" value="1"/>
</dbReference>